<keyword evidence="8" id="KW-1185">Reference proteome</keyword>
<dbReference type="FunFam" id="3.10.290.10:FF:000003">
    <property type="entry name" value="Pseudouridine synthase"/>
    <property type="match status" value="1"/>
</dbReference>
<evidence type="ECO:0000256" key="1">
    <source>
        <dbReference type="ARBA" id="ARBA00008348"/>
    </source>
</evidence>
<dbReference type="GO" id="GO:0003723">
    <property type="term" value="F:RNA binding"/>
    <property type="evidence" value="ECO:0007669"/>
    <property type="project" value="UniProtKB-KW"/>
</dbReference>
<dbReference type="AlphaFoldDB" id="A0A1L8CTQ5"/>
<proteinExistence type="inferred from homology"/>
<reference evidence="8" key="1">
    <citation type="submission" date="2016-12" db="EMBL/GenBank/DDBJ databases">
        <title>Draft Genome Sequences od Carboxydothermus pertinax and islandicus, Hydrogenogenic Carboxydotrophic Bacteria.</title>
        <authorList>
            <person name="Fukuyama Y."/>
            <person name="Ohmae K."/>
            <person name="Yoneda Y."/>
            <person name="Yoshida T."/>
            <person name="Sako Y."/>
        </authorList>
    </citation>
    <scope>NUCLEOTIDE SEQUENCE [LARGE SCALE GENOMIC DNA]</scope>
    <source>
        <strain evidence="8">Ug1</strain>
    </source>
</reference>
<dbReference type="STRING" id="870242.cpu_08250"/>
<dbReference type="PROSITE" id="PS01149">
    <property type="entry name" value="PSI_RSU"/>
    <property type="match status" value="1"/>
</dbReference>
<dbReference type="SUPFAM" id="SSF55174">
    <property type="entry name" value="Alpha-L RNA-binding motif"/>
    <property type="match status" value="1"/>
</dbReference>
<comment type="similarity">
    <text evidence="1 5">Belongs to the pseudouridine synthase RsuA family.</text>
</comment>
<accession>A0A1L8CTQ5</accession>
<dbReference type="InterPro" id="IPR020103">
    <property type="entry name" value="PsdUridine_synth_cat_dom_sf"/>
</dbReference>
<dbReference type="NCBIfam" id="TIGR00093">
    <property type="entry name" value="pseudouridine synthase"/>
    <property type="match status" value="1"/>
</dbReference>
<feature type="domain" description="RNA-binding S4" evidence="6">
    <location>
        <begin position="2"/>
        <end position="61"/>
    </location>
</feature>
<dbReference type="EC" id="5.4.99.-" evidence="5"/>
<dbReference type="FunFam" id="3.30.70.1560:FF:000001">
    <property type="entry name" value="Pseudouridine synthase"/>
    <property type="match status" value="1"/>
</dbReference>
<dbReference type="CDD" id="cd02870">
    <property type="entry name" value="PseudoU_synth_RsuA_like"/>
    <property type="match status" value="1"/>
</dbReference>
<dbReference type="InterPro" id="IPR006145">
    <property type="entry name" value="PsdUridine_synth_RsuA/RluA"/>
</dbReference>
<dbReference type="GO" id="GO:0005829">
    <property type="term" value="C:cytosol"/>
    <property type="evidence" value="ECO:0007669"/>
    <property type="project" value="UniProtKB-ARBA"/>
</dbReference>
<name>A0A1L8CTQ5_9THEO</name>
<dbReference type="Proteomes" id="UP000187485">
    <property type="component" value="Unassembled WGS sequence"/>
</dbReference>
<dbReference type="PANTHER" id="PTHR47683">
    <property type="entry name" value="PSEUDOURIDINE SYNTHASE FAMILY PROTEIN-RELATED"/>
    <property type="match status" value="1"/>
</dbReference>
<evidence type="ECO:0000256" key="5">
    <source>
        <dbReference type="RuleBase" id="RU003887"/>
    </source>
</evidence>
<evidence type="ECO:0000313" key="7">
    <source>
        <dbReference type="EMBL" id="GAV22315.1"/>
    </source>
</evidence>
<evidence type="ECO:0000256" key="3">
    <source>
        <dbReference type="ARBA" id="ARBA00023235"/>
    </source>
</evidence>
<dbReference type="InterPro" id="IPR002942">
    <property type="entry name" value="S4_RNA-bd"/>
</dbReference>
<dbReference type="SMART" id="SM00363">
    <property type="entry name" value="S4"/>
    <property type="match status" value="1"/>
</dbReference>
<dbReference type="InterPro" id="IPR036986">
    <property type="entry name" value="S4_RNA-bd_sf"/>
</dbReference>
<keyword evidence="3 5" id="KW-0413">Isomerase</keyword>
<dbReference type="GO" id="GO:0120159">
    <property type="term" value="F:rRNA pseudouridine synthase activity"/>
    <property type="evidence" value="ECO:0007669"/>
    <property type="project" value="UniProtKB-ARBA"/>
</dbReference>
<dbReference type="RefSeq" id="WP_075858801.1">
    <property type="nucleotide sequence ID" value="NZ_BDJK01000011.1"/>
</dbReference>
<dbReference type="PANTHER" id="PTHR47683:SF2">
    <property type="entry name" value="RNA-BINDING S4 DOMAIN-CONTAINING PROTEIN"/>
    <property type="match status" value="1"/>
</dbReference>
<evidence type="ECO:0000256" key="4">
    <source>
        <dbReference type="PROSITE-ProRule" id="PRU00182"/>
    </source>
</evidence>
<protein>
    <recommendedName>
        <fullName evidence="5">Pseudouridine synthase</fullName>
        <ecNumber evidence="5">5.4.99.-</ecNumber>
    </recommendedName>
</protein>
<dbReference type="EMBL" id="BDJK01000011">
    <property type="protein sequence ID" value="GAV22315.1"/>
    <property type="molecule type" value="Genomic_DNA"/>
</dbReference>
<dbReference type="OrthoDB" id="9807213at2"/>
<dbReference type="Pfam" id="PF01479">
    <property type="entry name" value="S4"/>
    <property type="match status" value="1"/>
</dbReference>
<dbReference type="InterPro" id="IPR018496">
    <property type="entry name" value="PsdUridine_synth_RsuA/RluB_CS"/>
</dbReference>
<evidence type="ECO:0000259" key="6">
    <source>
        <dbReference type="SMART" id="SM00363"/>
    </source>
</evidence>
<dbReference type="PROSITE" id="PS50889">
    <property type="entry name" value="S4"/>
    <property type="match status" value="1"/>
</dbReference>
<dbReference type="CDD" id="cd00165">
    <property type="entry name" value="S4"/>
    <property type="match status" value="1"/>
</dbReference>
<evidence type="ECO:0000256" key="2">
    <source>
        <dbReference type="ARBA" id="ARBA00022884"/>
    </source>
</evidence>
<gene>
    <name evidence="7" type="ORF">cpu_08250</name>
</gene>
<dbReference type="SUPFAM" id="SSF55120">
    <property type="entry name" value="Pseudouridine synthase"/>
    <property type="match status" value="1"/>
</dbReference>
<organism evidence="7 8">
    <name type="scientific">Carboxydothermus pertinax</name>
    <dbReference type="NCBI Taxonomy" id="870242"/>
    <lineage>
        <taxon>Bacteria</taxon>
        <taxon>Bacillati</taxon>
        <taxon>Bacillota</taxon>
        <taxon>Clostridia</taxon>
        <taxon>Thermoanaerobacterales</taxon>
        <taxon>Thermoanaerobacteraceae</taxon>
        <taxon>Carboxydothermus</taxon>
    </lineage>
</organism>
<dbReference type="Pfam" id="PF00849">
    <property type="entry name" value="PseudoU_synth_2"/>
    <property type="match status" value="1"/>
</dbReference>
<comment type="caution">
    <text evidence="7">The sequence shown here is derived from an EMBL/GenBank/DDBJ whole genome shotgun (WGS) entry which is preliminary data.</text>
</comment>
<dbReference type="GO" id="GO:0000455">
    <property type="term" value="P:enzyme-directed rRNA pseudouridine synthesis"/>
    <property type="evidence" value="ECO:0007669"/>
    <property type="project" value="UniProtKB-ARBA"/>
</dbReference>
<dbReference type="Gene3D" id="3.30.2350.10">
    <property type="entry name" value="Pseudouridine synthase"/>
    <property type="match status" value="1"/>
</dbReference>
<dbReference type="InterPro" id="IPR000748">
    <property type="entry name" value="PsdUridine_synth_RsuA/RluB/E/F"/>
</dbReference>
<sequence length="242" mass="27505">MERLQKYLARTGVSARRDAEQLILAGRVKVNGRVVKELGFKVGENDVVEVDGRVVKPEKLIYLLMYKPAGYVTTVDDPFGRPTVLSLLAGKVKERVFPVGRLDMNTEGLLLLTNDGELAMALTHPKHQFPKMYLALVRGTPNRSKLLELEKGILLEDGYTAPAKVVYKKPYGKNSWIEITIHEGRKRQVRRMFKKIGHPVLKLIRTRIGFLTGYGLKKGSFRYLTPQEVIKLKRYARSTRGE</sequence>
<evidence type="ECO:0000313" key="8">
    <source>
        <dbReference type="Proteomes" id="UP000187485"/>
    </source>
</evidence>
<keyword evidence="2 4" id="KW-0694">RNA-binding</keyword>
<dbReference type="InterPro" id="IPR050343">
    <property type="entry name" value="RsuA_PseudoU_synthase"/>
</dbReference>
<dbReference type="Gene3D" id="3.10.290.10">
    <property type="entry name" value="RNA-binding S4 domain"/>
    <property type="match status" value="1"/>
</dbReference>